<dbReference type="OrthoDB" id="9795206at2"/>
<dbReference type="InterPro" id="IPR016181">
    <property type="entry name" value="Acyl_CoA_acyltransferase"/>
</dbReference>
<keyword evidence="2" id="KW-0808">Transferase</keyword>
<dbReference type="Gene3D" id="3.40.630.30">
    <property type="match status" value="1"/>
</dbReference>
<dbReference type="EMBL" id="FNNG01000012">
    <property type="protein sequence ID" value="SDX51759.1"/>
    <property type="molecule type" value="Genomic_DNA"/>
</dbReference>
<evidence type="ECO:0000313" key="3">
    <source>
        <dbReference type="Proteomes" id="UP000198828"/>
    </source>
</evidence>
<keyword evidence="3" id="KW-1185">Reference proteome</keyword>
<protein>
    <submittedName>
        <fullName evidence="2">Protein N-acetyltransferase, RimJ/RimL family</fullName>
    </submittedName>
</protein>
<proteinExistence type="predicted"/>
<dbReference type="PANTHER" id="PTHR43415:SF3">
    <property type="entry name" value="GNAT-FAMILY ACETYLTRANSFERASE"/>
    <property type="match status" value="1"/>
</dbReference>
<dbReference type="Pfam" id="PF13302">
    <property type="entry name" value="Acetyltransf_3"/>
    <property type="match status" value="1"/>
</dbReference>
<dbReference type="SUPFAM" id="SSF55729">
    <property type="entry name" value="Acyl-CoA N-acyltransferases (Nat)"/>
    <property type="match status" value="1"/>
</dbReference>
<gene>
    <name evidence="2" type="ORF">SAMN05660923_02453</name>
</gene>
<feature type="domain" description="N-acetyltransferase" evidence="1">
    <location>
        <begin position="8"/>
        <end position="166"/>
    </location>
</feature>
<dbReference type="GO" id="GO:0016747">
    <property type="term" value="F:acyltransferase activity, transferring groups other than amino-acyl groups"/>
    <property type="evidence" value="ECO:0007669"/>
    <property type="project" value="InterPro"/>
</dbReference>
<name>A0A1H3CE28_9FIRM</name>
<accession>A0A1H3CE28</accession>
<dbReference type="Proteomes" id="UP000198828">
    <property type="component" value="Unassembled WGS sequence"/>
</dbReference>
<evidence type="ECO:0000313" key="2">
    <source>
        <dbReference type="EMBL" id="SDX51759.1"/>
    </source>
</evidence>
<evidence type="ECO:0000259" key="1">
    <source>
        <dbReference type="PROSITE" id="PS51186"/>
    </source>
</evidence>
<organism evidence="2 3">
    <name type="scientific">Tepidimicrobium xylanilyticum</name>
    <dbReference type="NCBI Taxonomy" id="1123352"/>
    <lineage>
        <taxon>Bacteria</taxon>
        <taxon>Bacillati</taxon>
        <taxon>Bacillota</taxon>
        <taxon>Tissierellia</taxon>
        <taxon>Tissierellales</taxon>
        <taxon>Tepidimicrobiaceae</taxon>
        <taxon>Tepidimicrobium</taxon>
    </lineage>
</organism>
<dbReference type="InterPro" id="IPR000182">
    <property type="entry name" value="GNAT_dom"/>
</dbReference>
<dbReference type="PANTHER" id="PTHR43415">
    <property type="entry name" value="SPERMIDINE N(1)-ACETYLTRANSFERASE"/>
    <property type="match status" value="1"/>
</dbReference>
<dbReference type="AlphaFoldDB" id="A0A1H3CE28"/>
<dbReference type="PROSITE" id="PS51186">
    <property type="entry name" value="GNAT"/>
    <property type="match status" value="1"/>
</dbReference>
<reference evidence="2 3" key="1">
    <citation type="submission" date="2016-10" db="EMBL/GenBank/DDBJ databases">
        <authorList>
            <person name="de Groot N.N."/>
        </authorList>
    </citation>
    <scope>NUCLEOTIDE SEQUENCE [LARGE SCALE GENOMIC DNA]</scope>
    <source>
        <strain evidence="2 3">DSM 23310</strain>
    </source>
</reference>
<sequence length="205" mass="25279">MEIRGERVKILPLKLEDAYYMRRWGVHKNPLLYDYNLPSVTDEEIKEWYHYKTGSRDRKYYSIFNEENRFIGYMGIKNIRKLWRDAVLGIVFDPNYVNKGYGTETITTYLKYYFFQMGMKRLFLEVAQFNKRAIRCYEKCGFRIIDRYLKEFFDQNIDFNNPYFIQERSAFVIIDRKVYNYVYKMKVDRKAFFKIQEELNGKFKY</sequence>
<dbReference type="RefSeq" id="WP_093754098.1">
    <property type="nucleotide sequence ID" value="NZ_FNNG01000012.1"/>
</dbReference>